<reference evidence="1" key="1">
    <citation type="submission" date="2023-03" db="EMBL/GenBank/DDBJ databases">
        <title>Massive genome expansion in bonnet fungi (Mycena s.s.) driven by repeated elements and novel gene families across ecological guilds.</title>
        <authorList>
            <consortium name="Lawrence Berkeley National Laboratory"/>
            <person name="Harder C.B."/>
            <person name="Miyauchi S."/>
            <person name="Viragh M."/>
            <person name="Kuo A."/>
            <person name="Thoen E."/>
            <person name="Andreopoulos B."/>
            <person name="Lu D."/>
            <person name="Skrede I."/>
            <person name="Drula E."/>
            <person name="Henrissat B."/>
            <person name="Morin E."/>
            <person name="Kohler A."/>
            <person name="Barry K."/>
            <person name="LaButti K."/>
            <person name="Morin E."/>
            <person name="Salamov A."/>
            <person name="Lipzen A."/>
            <person name="Mereny Z."/>
            <person name="Hegedus B."/>
            <person name="Baldrian P."/>
            <person name="Stursova M."/>
            <person name="Weitz H."/>
            <person name="Taylor A."/>
            <person name="Grigoriev I.V."/>
            <person name="Nagy L.G."/>
            <person name="Martin F."/>
            <person name="Kauserud H."/>
        </authorList>
    </citation>
    <scope>NUCLEOTIDE SEQUENCE</scope>
    <source>
        <strain evidence="1">9284</strain>
    </source>
</reference>
<organism evidence="1 2">
    <name type="scientific">Roridomyces roridus</name>
    <dbReference type="NCBI Taxonomy" id="1738132"/>
    <lineage>
        <taxon>Eukaryota</taxon>
        <taxon>Fungi</taxon>
        <taxon>Dikarya</taxon>
        <taxon>Basidiomycota</taxon>
        <taxon>Agaricomycotina</taxon>
        <taxon>Agaricomycetes</taxon>
        <taxon>Agaricomycetidae</taxon>
        <taxon>Agaricales</taxon>
        <taxon>Marasmiineae</taxon>
        <taxon>Mycenaceae</taxon>
        <taxon>Roridomyces</taxon>
    </lineage>
</organism>
<proteinExistence type="predicted"/>
<feature type="non-terminal residue" evidence="1">
    <location>
        <position position="279"/>
    </location>
</feature>
<dbReference type="EMBL" id="JARKIF010000030">
    <property type="protein sequence ID" value="KAJ7612629.1"/>
    <property type="molecule type" value="Genomic_DNA"/>
</dbReference>
<keyword evidence="2" id="KW-1185">Reference proteome</keyword>
<comment type="caution">
    <text evidence="1">The sequence shown here is derived from an EMBL/GenBank/DDBJ whole genome shotgun (WGS) entry which is preliminary data.</text>
</comment>
<gene>
    <name evidence="1" type="ORF">FB45DRAFT_939432</name>
</gene>
<protein>
    <submittedName>
        <fullName evidence="1">Uncharacterized protein</fullName>
    </submittedName>
</protein>
<name>A0AAD7FDI8_9AGAR</name>
<evidence type="ECO:0000313" key="2">
    <source>
        <dbReference type="Proteomes" id="UP001221142"/>
    </source>
</evidence>
<dbReference type="Proteomes" id="UP001221142">
    <property type="component" value="Unassembled WGS sequence"/>
</dbReference>
<evidence type="ECO:0000313" key="1">
    <source>
        <dbReference type="EMBL" id="KAJ7612629.1"/>
    </source>
</evidence>
<dbReference type="AlphaFoldDB" id="A0AAD7FDI8"/>
<accession>A0AAD7FDI8</accession>
<sequence>MASLPPELEKSIFELTAYSEPKFVPTLKLVAWRVNEWVNKYLYRILMLRGRETYNYDGWEDYPCDDDALFTRLKSIPPSVLRDSVRHLYLEVMPIDMCRYLLSTCTAVEDLWINQSDSSLLDLVAALPLRRLHCHLGCLFTQAQLDFGHPLFSNLTHIEWFFGFPGNQEFNPSSWTGLASIPHLTHLSFTEPVFLPLVPSLLQDCKLLRVLVFILDSDWMDANEASAMLSSTTPGPHFRFVLMECAAFGKDWRSGALGRGDYWDRAEAFVAKRMSNEID</sequence>